<dbReference type="GO" id="GO:0000978">
    <property type="term" value="F:RNA polymerase II cis-regulatory region sequence-specific DNA binding"/>
    <property type="evidence" value="ECO:0007669"/>
    <property type="project" value="TreeGrafter"/>
</dbReference>
<feature type="non-terminal residue" evidence="8">
    <location>
        <position position="1"/>
    </location>
</feature>
<dbReference type="GO" id="GO:0000981">
    <property type="term" value="F:DNA-binding transcription factor activity, RNA polymerase II-specific"/>
    <property type="evidence" value="ECO:0007669"/>
    <property type="project" value="TreeGrafter"/>
</dbReference>
<evidence type="ECO:0000256" key="2">
    <source>
        <dbReference type="ARBA" id="ARBA00022737"/>
    </source>
</evidence>
<feature type="region of interest" description="Disordered" evidence="6">
    <location>
        <begin position="1"/>
        <end position="22"/>
    </location>
</feature>
<evidence type="ECO:0000256" key="4">
    <source>
        <dbReference type="ARBA" id="ARBA00022833"/>
    </source>
</evidence>
<gene>
    <name evidence="8" type="ORF">CDAR_19761</name>
</gene>
<accession>A0AAV4PEW8</accession>
<evidence type="ECO:0000256" key="1">
    <source>
        <dbReference type="ARBA" id="ARBA00022723"/>
    </source>
</evidence>
<dbReference type="GO" id="GO:0008270">
    <property type="term" value="F:zinc ion binding"/>
    <property type="evidence" value="ECO:0007669"/>
    <property type="project" value="UniProtKB-KW"/>
</dbReference>
<proteinExistence type="predicted"/>
<dbReference type="PANTHER" id="PTHR23235:SF120">
    <property type="entry name" value="KRUPPEL-LIKE FACTOR 15"/>
    <property type="match status" value="1"/>
</dbReference>
<evidence type="ECO:0000256" key="6">
    <source>
        <dbReference type="SAM" id="MobiDB-lite"/>
    </source>
</evidence>
<feature type="region of interest" description="Disordered" evidence="6">
    <location>
        <begin position="59"/>
        <end position="81"/>
    </location>
</feature>
<organism evidence="8 9">
    <name type="scientific">Caerostris darwini</name>
    <dbReference type="NCBI Taxonomy" id="1538125"/>
    <lineage>
        <taxon>Eukaryota</taxon>
        <taxon>Metazoa</taxon>
        <taxon>Ecdysozoa</taxon>
        <taxon>Arthropoda</taxon>
        <taxon>Chelicerata</taxon>
        <taxon>Arachnida</taxon>
        <taxon>Araneae</taxon>
        <taxon>Araneomorphae</taxon>
        <taxon>Entelegynae</taxon>
        <taxon>Araneoidea</taxon>
        <taxon>Araneidae</taxon>
        <taxon>Caerostris</taxon>
    </lineage>
</organism>
<dbReference type="AlphaFoldDB" id="A0AAV4PEW8"/>
<dbReference type="Proteomes" id="UP001054837">
    <property type="component" value="Unassembled WGS sequence"/>
</dbReference>
<name>A0AAV4PEW8_9ARAC</name>
<dbReference type="SUPFAM" id="SSF57667">
    <property type="entry name" value="beta-beta-alpha zinc fingers"/>
    <property type="match status" value="1"/>
</dbReference>
<evidence type="ECO:0000259" key="7">
    <source>
        <dbReference type="PROSITE" id="PS50157"/>
    </source>
</evidence>
<keyword evidence="2" id="KW-0677">Repeat</keyword>
<keyword evidence="9" id="KW-1185">Reference proteome</keyword>
<keyword evidence="4" id="KW-0862">Zinc</keyword>
<dbReference type="FunFam" id="3.30.160.60:FF:000912">
    <property type="entry name" value="Zinc finger protein 660"/>
    <property type="match status" value="1"/>
</dbReference>
<keyword evidence="3 5" id="KW-0863">Zinc-finger</keyword>
<protein>
    <recommendedName>
        <fullName evidence="7">C2H2-type domain-containing protein</fullName>
    </recommendedName>
</protein>
<evidence type="ECO:0000256" key="5">
    <source>
        <dbReference type="PROSITE-ProRule" id="PRU00042"/>
    </source>
</evidence>
<comment type="caution">
    <text evidence="8">The sequence shown here is derived from an EMBL/GenBank/DDBJ whole genome shotgun (WGS) entry which is preliminary data.</text>
</comment>
<dbReference type="PANTHER" id="PTHR23235">
    <property type="entry name" value="KRUEPPEL-LIKE TRANSCRIPTION FACTOR"/>
    <property type="match status" value="1"/>
</dbReference>
<dbReference type="EMBL" id="BPLQ01002781">
    <property type="protein sequence ID" value="GIX95671.1"/>
    <property type="molecule type" value="Genomic_DNA"/>
</dbReference>
<dbReference type="InterPro" id="IPR013087">
    <property type="entry name" value="Znf_C2H2_type"/>
</dbReference>
<feature type="domain" description="C2H2-type" evidence="7">
    <location>
        <begin position="100"/>
        <end position="127"/>
    </location>
</feature>
<dbReference type="PROSITE" id="PS50157">
    <property type="entry name" value="ZINC_FINGER_C2H2_2"/>
    <property type="match status" value="2"/>
</dbReference>
<dbReference type="SMART" id="SM00355">
    <property type="entry name" value="ZnF_C2H2"/>
    <property type="match status" value="2"/>
</dbReference>
<feature type="compositionally biased region" description="Polar residues" evidence="6">
    <location>
        <begin position="63"/>
        <end position="72"/>
    </location>
</feature>
<dbReference type="PROSITE" id="PS00028">
    <property type="entry name" value="ZINC_FINGER_C2H2_1"/>
    <property type="match status" value="2"/>
</dbReference>
<evidence type="ECO:0000313" key="8">
    <source>
        <dbReference type="EMBL" id="GIX95671.1"/>
    </source>
</evidence>
<dbReference type="InterPro" id="IPR036236">
    <property type="entry name" value="Znf_C2H2_sf"/>
</dbReference>
<dbReference type="Gene3D" id="3.30.160.60">
    <property type="entry name" value="Classic Zinc Finger"/>
    <property type="match status" value="2"/>
</dbReference>
<feature type="domain" description="C2H2-type" evidence="7">
    <location>
        <begin position="128"/>
        <end position="152"/>
    </location>
</feature>
<reference evidence="8 9" key="1">
    <citation type="submission" date="2021-06" db="EMBL/GenBank/DDBJ databases">
        <title>Caerostris darwini draft genome.</title>
        <authorList>
            <person name="Kono N."/>
            <person name="Arakawa K."/>
        </authorList>
    </citation>
    <scope>NUCLEOTIDE SEQUENCE [LARGE SCALE GENOMIC DNA]</scope>
</reference>
<evidence type="ECO:0000256" key="3">
    <source>
        <dbReference type="ARBA" id="ARBA00022771"/>
    </source>
</evidence>
<evidence type="ECO:0000313" key="9">
    <source>
        <dbReference type="Proteomes" id="UP001054837"/>
    </source>
</evidence>
<dbReference type="Pfam" id="PF00096">
    <property type="entry name" value="zf-C2H2"/>
    <property type="match status" value="2"/>
</dbReference>
<keyword evidence="1" id="KW-0479">Metal-binding</keyword>
<sequence length="163" mass="18035">QQAAEYFLSQPTSNKRNISSAKDSASGCKKICYCEINSNENSCQPLDLRIRDGTYKKDGITGGESSTSQKIQSNTSTSSTKCSSFAFNYTKNSSDKAMKHVCDVCKTEYPFLSTLKTHMRIHTGEKPFDCKTCKRAFSNPSNLNVHMRTHSGIVLELNNNPAA</sequence>